<dbReference type="AlphaFoldDB" id="A0A7W5GPP5"/>
<keyword evidence="1" id="KW-0472">Membrane</keyword>
<dbReference type="GeneID" id="93356730"/>
<sequence>MVSRTQHRTPLALRLFAVVVALVLAAVGLSTFIGFAGAANTQGAGFFGIDETSGSFEMQEASSNATMAVASESSPEVIVRDMSAGYEEIAQEEEAARIAAEEAAAAAEAEAIQRANDARSKYLNQFGSLPAGDVDFSIGRDAFIEEWGSRIDDYLSGTALAGYGETFAAAAWEYGVDPRWSPAISNTESGNGKVCFLPHNAWGWGSSSWGNWTDAIYSHVRGLANGYGFTISYSFAGKYCPPFTDHWYNNTLSQMKLI</sequence>
<dbReference type="RefSeq" id="WP_183621490.1">
    <property type="nucleotide sequence ID" value="NZ_CANSOV010000035.1"/>
</dbReference>
<protein>
    <recommendedName>
        <fullName evidence="4">CMP-2-keto-3-deoxyoctulosonic acid synthetase</fullName>
    </recommendedName>
</protein>
<gene>
    <name evidence="2" type="ORF">FHR31_001360</name>
</gene>
<proteinExistence type="predicted"/>
<feature type="transmembrane region" description="Helical" evidence="1">
    <location>
        <begin position="12"/>
        <end position="36"/>
    </location>
</feature>
<evidence type="ECO:0000313" key="2">
    <source>
        <dbReference type="EMBL" id="MBB3171540.1"/>
    </source>
</evidence>
<comment type="caution">
    <text evidence="2">The sequence shown here is derived from an EMBL/GenBank/DDBJ whole genome shotgun (WGS) entry which is preliminary data.</text>
</comment>
<dbReference type="Proteomes" id="UP000530850">
    <property type="component" value="Unassembled WGS sequence"/>
</dbReference>
<dbReference type="EMBL" id="JACHYA010000004">
    <property type="protein sequence ID" value="MBB3171540.1"/>
    <property type="molecule type" value="Genomic_DNA"/>
</dbReference>
<evidence type="ECO:0000313" key="3">
    <source>
        <dbReference type="Proteomes" id="UP000530850"/>
    </source>
</evidence>
<evidence type="ECO:0008006" key="4">
    <source>
        <dbReference type="Google" id="ProtNLM"/>
    </source>
</evidence>
<accession>A0A7W5GPP5</accession>
<evidence type="ECO:0000256" key="1">
    <source>
        <dbReference type="SAM" id="Phobius"/>
    </source>
</evidence>
<reference evidence="2 3" key="1">
    <citation type="submission" date="2020-08" db="EMBL/GenBank/DDBJ databases">
        <title>Sequencing the genomes of 1000 actinobacteria strains.</title>
        <authorList>
            <person name="Klenk H.-P."/>
        </authorList>
    </citation>
    <scope>NUCLEOTIDE SEQUENCE [LARGE SCALE GENOMIC DNA]</scope>
    <source>
        <strain evidence="2 3">DSM 22242</strain>
    </source>
</reference>
<name>A0A7W5GPP5_9ACTN</name>
<organism evidence="2 3">
    <name type="scientific">Parvibacter caecicola</name>
    <dbReference type="NCBI Taxonomy" id="747645"/>
    <lineage>
        <taxon>Bacteria</taxon>
        <taxon>Bacillati</taxon>
        <taxon>Actinomycetota</taxon>
        <taxon>Coriobacteriia</taxon>
        <taxon>Coriobacteriales</taxon>
        <taxon>Coriobacteriaceae</taxon>
        <taxon>Parvibacter</taxon>
    </lineage>
</organism>
<keyword evidence="1" id="KW-1133">Transmembrane helix</keyword>
<keyword evidence="1" id="KW-0812">Transmembrane</keyword>